<organism>
    <name type="scientific">Branchiostoma floridae</name>
    <name type="common">Florida lancelet</name>
    <name type="synonym">Amphioxus</name>
    <dbReference type="NCBI Taxonomy" id="7739"/>
    <lineage>
        <taxon>Eukaryota</taxon>
        <taxon>Metazoa</taxon>
        <taxon>Chordata</taxon>
        <taxon>Cephalochordata</taxon>
        <taxon>Leptocardii</taxon>
        <taxon>Amphioxiformes</taxon>
        <taxon>Branchiostomatidae</taxon>
        <taxon>Branchiostoma</taxon>
    </lineage>
</organism>
<keyword evidence="1" id="KW-0489">Methyltransferase</keyword>
<gene>
    <name evidence="6" type="ORF">BRAFLDRAFT_84846</name>
</gene>
<feature type="compositionally biased region" description="Acidic residues" evidence="4">
    <location>
        <begin position="281"/>
        <end position="302"/>
    </location>
</feature>
<protein>
    <recommendedName>
        <fullName evidence="5">SET domain-containing protein</fullName>
    </recommendedName>
</protein>
<dbReference type="SUPFAM" id="SSF82199">
    <property type="entry name" value="SET domain"/>
    <property type="match status" value="1"/>
</dbReference>
<dbReference type="Pfam" id="PF00856">
    <property type="entry name" value="SET"/>
    <property type="match status" value="1"/>
</dbReference>
<dbReference type="STRING" id="7739.C3Y414"/>
<name>C3Y414_BRAFL</name>
<dbReference type="InterPro" id="IPR046341">
    <property type="entry name" value="SET_dom_sf"/>
</dbReference>
<evidence type="ECO:0000256" key="3">
    <source>
        <dbReference type="ARBA" id="ARBA00022691"/>
    </source>
</evidence>
<dbReference type="GO" id="GO:0032259">
    <property type="term" value="P:methylation"/>
    <property type="evidence" value="ECO:0007669"/>
    <property type="project" value="UniProtKB-KW"/>
</dbReference>
<dbReference type="FunCoup" id="C3Y414">
    <property type="interactions" value="352"/>
</dbReference>
<reference evidence="6" key="1">
    <citation type="journal article" date="2008" name="Nature">
        <title>The amphioxus genome and the evolution of the chordate karyotype.</title>
        <authorList>
            <consortium name="US DOE Joint Genome Institute (JGI-PGF)"/>
            <person name="Putnam N.H."/>
            <person name="Butts T."/>
            <person name="Ferrier D.E.K."/>
            <person name="Furlong R.F."/>
            <person name="Hellsten U."/>
            <person name="Kawashima T."/>
            <person name="Robinson-Rechavi M."/>
            <person name="Shoguchi E."/>
            <person name="Terry A."/>
            <person name="Yu J.-K."/>
            <person name="Benito-Gutierrez E.L."/>
            <person name="Dubchak I."/>
            <person name="Garcia-Fernandez J."/>
            <person name="Gibson-Brown J.J."/>
            <person name="Grigoriev I.V."/>
            <person name="Horton A.C."/>
            <person name="de Jong P.J."/>
            <person name="Jurka J."/>
            <person name="Kapitonov V.V."/>
            <person name="Kohara Y."/>
            <person name="Kuroki Y."/>
            <person name="Lindquist E."/>
            <person name="Lucas S."/>
            <person name="Osoegawa K."/>
            <person name="Pennacchio L.A."/>
            <person name="Salamov A.A."/>
            <person name="Satou Y."/>
            <person name="Sauka-Spengler T."/>
            <person name="Schmutz J."/>
            <person name="Shin-I T."/>
            <person name="Toyoda A."/>
            <person name="Bronner-Fraser M."/>
            <person name="Fujiyama A."/>
            <person name="Holland L.Z."/>
            <person name="Holland P.W.H."/>
            <person name="Satoh N."/>
            <person name="Rokhsar D.S."/>
        </authorList>
    </citation>
    <scope>NUCLEOTIDE SEQUENCE [LARGE SCALE GENOMIC DNA]</scope>
    <source>
        <strain evidence="6">S238N-H82</strain>
        <tissue evidence="6">Testes</tissue>
    </source>
</reference>
<evidence type="ECO:0000256" key="4">
    <source>
        <dbReference type="SAM" id="MobiDB-lite"/>
    </source>
</evidence>
<evidence type="ECO:0000256" key="2">
    <source>
        <dbReference type="ARBA" id="ARBA00022679"/>
    </source>
</evidence>
<dbReference type="eggNOG" id="KOG2084">
    <property type="taxonomic scope" value="Eukaryota"/>
</dbReference>
<keyword evidence="2" id="KW-0808">Transferase</keyword>
<dbReference type="PROSITE" id="PS50280">
    <property type="entry name" value="SET"/>
    <property type="match status" value="1"/>
</dbReference>
<evidence type="ECO:0000259" key="5">
    <source>
        <dbReference type="PROSITE" id="PS50280"/>
    </source>
</evidence>
<dbReference type="Gene3D" id="2.170.270.10">
    <property type="entry name" value="SET domain"/>
    <property type="match status" value="1"/>
</dbReference>
<feature type="region of interest" description="Disordered" evidence="4">
    <location>
        <begin position="278"/>
        <end position="302"/>
    </location>
</feature>
<accession>C3Y414</accession>
<dbReference type="AlphaFoldDB" id="C3Y414"/>
<proteinExistence type="predicted"/>
<dbReference type="InParanoid" id="C3Y414"/>
<evidence type="ECO:0000256" key="1">
    <source>
        <dbReference type="ARBA" id="ARBA00022603"/>
    </source>
</evidence>
<dbReference type="EMBL" id="GG666484">
    <property type="protein sequence ID" value="EEN65040.1"/>
    <property type="molecule type" value="Genomic_DNA"/>
</dbReference>
<dbReference type="InterPro" id="IPR001214">
    <property type="entry name" value="SET_dom"/>
</dbReference>
<feature type="domain" description="SET" evidence="5">
    <location>
        <begin position="129"/>
        <end position="247"/>
    </location>
</feature>
<keyword evidence="3" id="KW-0949">S-adenosyl-L-methionine</keyword>
<dbReference type="GO" id="GO:0008168">
    <property type="term" value="F:methyltransferase activity"/>
    <property type="evidence" value="ECO:0007669"/>
    <property type="project" value="UniProtKB-KW"/>
</dbReference>
<dbReference type="PANTHER" id="PTHR46402:SF2">
    <property type="entry name" value="HISTONE-LYSINE N-TRIMETHYLTRANSFERASE SMYD5"/>
    <property type="match status" value="1"/>
</dbReference>
<dbReference type="PANTHER" id="PTHR46402">
    <property type="entry name" value="SET AND MYND DOMAIN-CONTAINING PROTEIN 5"/>
    <property type="match status" value="1"/>
</dbReference>
<sequence>MFRSPYVPKSPSCDHCMRSMEPAEAMSRRLANSPSLVLPFPQCCAVKLEQHVTCPHCQKYTLPSRNGQYHDDCQNDSHGQAACDHCMRSMETAEAMSRRLANSHSLVLPFPQCCAVKLEQHVTCPHCQDQLELLRGLLTEALYEESLDQWFTPDGFRSIFAMIGRNGQGIGTSSLSVYVHNCDALELPSQDREKLDAFIDQLYVDMEHGNHSCEPTAEPSFDESNYVLSMRALRDITEGEELFICYLDECERTRSRHSRQKLLRENYLFSCTCEKCTREAEDPDVTSSEEEEDEGDGESDEQ</sequence>
<evidence type="ECO:0000313" key="6">
    <source>
        <dbReference type="EMBL" id="EEN65040.1"/>
    </source>
</evidence>